<dbReference type="RefSeq" id="WP_380656121.1">
    <property type="nucleotide sequence ID" value="NZ_JBHRVQ010000001.1"/>
</dbReference>
<comment type="function">
    <text evidence="1">Binds mRNA; thus facilitating recognition of the initiation point. It is needed to translate mRNA with a short Shine-Dalgarno (SD) purine-rich sequence.</text>
</comment>
<dbReference type="SMART" id="SM00316">
    <property type="entry name" value="S1"/>
    <property type="match status" value="1"/>
</dbReference>
<protein>
    <submittedName>
        <fullName evidence="3">S1 domain-containing post-transcriptional regulator Ygs</fullName>
    </submittedName>
</protein>
<proteinExistence type="predicted"/>
<dbReference type="Gene3D" id="2.40.50.140">
    <property type="entry name" value="Nucleic acid-binding proteins"/>
    <property type="match status" value="1"/>
</dbReference>
<dbReference type="PROSITE" id="PS50126">
    <property type="entry name" value="S1"/>
    <property type="match status" value="1"/>
</dbReference>
<dbReference type="InterPro" id="IPR012340">
    <property type="entry name" value="NA-bd_OB-fold"/>
</dbReference>
<dbReference type="NCBIfam" id="NF040578">
    <property type="entry name" value="S1_dom_Ygs"/>
    <property type="match status" value="1"/>
</dbReference>
<name>A0ABV7N812_9STAP</name>
<evidence type="ECO:0000256" key="1">
    <source>
        <dbReference type="ARBA" id="ARBA00025604"/>
    </source>
</evidence>
<dbReference type="InterPro" id="IPR050437">
    <property type="entry name" value="Ribos_protein_bS1-like"/>
</dbReference>
<gene>
    <name evidence="3" type="primary">ygs</name>
    <name evidence="3" type="ORF">ACFOEO_11795</name>
</gene>
<evidence type="ECO:0000259" key="2">
    <source>
        <dbReference type="PROSITE" id="PS50126"/>
    </source>
</evidence>
<keyword evidence="4" id="KW-1185">Reference proteome</keyword>
<dbReference type="Proteomes" id="UP001595637">
    <property type="component" value="Unassembled WGS sequence"/>
</dbReference>
<comment type="caution">
    <text evidence="3">The sequence shown here is derived from an EMBL/GenBank/DDBJ whole genome shotgun (WGS) entry which is preliminary data.</text>
</comment>
<evidence type="ECO:0000313" key="3">
    <source>
        <dbReference type="EMBL" id="MFC3389262.1"/>
    </source>
</evidence>
<dbReference type="InterPro" id="IPR003029">
    <property type="entry name" value="S1_domain"/>
</dbReference>
<dbReference type="EMBL" id="JBHRVQ010000001">
    <property type="protein sequence ID" value="MFC3389262.1"/>
    <property type="molecule type" value="Genomic_DNA"/>
</dbReference>
<dbReference type="NCBIfam" id="NF040579">
    <property type="entry name" value="S1_dom_CvfD"/>
    <property type="match status" value="1"/>
</dbReference>
<organism evidence="3 4">
    <name type="scientific">Salinicoccus sesuvii</name>
    <dbReference type="NCBI Taxonomy" id="868281"/>
    <lineage>
        <taxon>Bacteria</taxon>
        <taxon>Bacillati</taxon>
        <taxon>Bacillota</taxon>
        <taxon>Bacilli</taxon>
        <taxon>Bacillales</taxon>
        <taxon>Staphylococcaceae</taxon>
        <taxon>Salinicoccus</taxon>
    </lineage>
</organism>
<evidence type="ECO:0000313" key="4">
    <source>
        <dbReference type="Proteomes" id="UP001595637"/>
    </source>
</evidence>
<dbReference type="Pfam" id="PF00575">
    <property type="entry name" value="S1"/>
    <property type="match status" value="1"/>
</dbReference>
<sequence>MKVSGVIHVTKKYRKGQFVKVKVTGIQPYGAFVKTPDNQEGLIHISEVMNDYVHDVNQFLSKGQIVKAKVLSVDDNGKLNLTLKDNEYFRNEERKRDRRSVLDQIKDTEEYGFESLRQKMPQWIEMAKRRMK</sequence>
<dbReference type="PANTHER" id="PTHR10724">
    <property type="entry name" value="30S RIBOSOMAL PROTEIN S1"/>
    <property type="match status" value="1"/>
</dbReference>
<dbReference type="SUPFAM" id="SSF50249">
    <property type="entry name" value="Nucleic acid-binding proteins"/>
    <property type="match status" value="1"/>
</dbReference>
<reference evidence="4" key="1">
    <citation type="journal article" date="2019" name="Int. J. Syst. Evol. Microbiol.">
        <title>The Global Catalogue of Microorganisms (GCM) 10K type strain sequencing project: providing services to taxonomists for standard genome sequencing and annotation.</title>
        <authorList>
            <consortium name="The Broad Institute Genomics Platform"/>
            <consortium name="The Broad Institute Genome Sequencing Center for Infectious Disease"/>
            <person name="Wu L."/>
            <person name="Ma J."/>
        </authorList>
    </citation>
    <scope>NUCLEOTIDE SEQUENCE [LARGE SCALE GENOMIC DNA]</scope>
    <source>
        <strain evidence="4">CCM 7756</strain>
    </source>
</reference>
<accession>A0ABV7N812</accession>
<dbReference type="PANTHER" id="PTHR10724:SF10">
    <property type="entry name" value="S1 RNA-BINDING DOMAIN-CONTAINING PROTEIN 1"/>
    <property type="match status" value="1"/>
</dbReference>
<feature type="domain" description="S1 motif" evidence="2">
    <location>
        <begin position="16"/>
        <end position="84"/>
    </location>
</feature>